<proteinExistence type="predicted"/>
<dbReference type="EMBL" id="BMOY01000061">
    <property type="protein sequence ID" value="GGJ13906.1"/>
    <property type="molecule type" value="Genomic_DNA"/>
</dbReference>
<keyword evidence="1" id="KW-0812">Transmembrane</keyword>
<protein>
    <submittedName>
        <fullName evidence="2">Uncharacterized protein</fullName>
    </submittedName>
</protein>
<organism evidence="2 3">
    <name type="scientific">Alicyclobacillus cellulosilyticus</name>
    <dbReference type="NCBI Taxonomy" id="1003997"/>
    <lineage>
        <taxon>Bacteria</taxon>
        <taxon>Bacillati</taxon>
        <taxon>Bacillota</taxon>
        <taxon>Bacilli</taxon>
        <taxon>Bacillales</taxon>
        <taxon>Alicyclobacillaceae</taxon>
        <taxon>Alicyclobacillus</taxon>
    </lineage>
</organism>
<keyword evidence="3" id="KW-1185">Reference proteome</keyword>
<evidence type="ECO:0000256" key="1">
    <source>
        <dbReference type="SAM" id="Phobius"/>
    </source>
</evidence>
<feature type="transmembrane region" description="Helical" evidence="1">
    <location>
        <begin position="40"/>
        <end position="59"/>
    </location>
</feature>
<comment type="caution">
    <text evidence="2">The sequence shown here is derived from an EMBL/GenBank/DDBJ whole genome shotgun (WGS) entry which is preliminary data.</text>
</comment>
<evidence type="ECO:0000313" key="2">
    <source>
        <dbReference type="EMBL" id="GGJ13906.1"/>
    </source>
</evidence>
<reference evidence="2" key="2">
    <citation type="submission" date="2020-09" db="EMBL/GenBank/DDBJ databases">
        <authorList>
            <person name="Sun Q."/>
            <person name="Ohkuma M."/>
        </authorList>
    </citation>
    <scope>NUCLEOTIDE SEQUENCE</scope>
    <source>
        <strain evidence="2">JCM 18487</strain>
    </source>
</reference>
<sequence>MRVWKVLWGLLVDDAWLAGGAVASILILFGWTSAMHRPAAAGWVFLACLLAAFAWSLFMEVRRRPQRGR</sequence>
<dbReference type="RefSeq" id="WP_188883425.1">
    <property type="nucleotide sequence ID" value="NZ_BMOY01000061.1"/>
</dbReference>
<dbReference type="AlphaFoldDB" id="A0A917KH45"/>
<reference evidence="2" key="1">
    <citation type="journal article" date="2014" name="Int. J. Syst. Evol. Microbiol.">
        <title>Complete genome sequence of Corynebacterium casei LMG S-19264T (=DSM 44701T), isolated from a smear-ripened cheese.</title>
        <authorList>
            <consortium name="US DOE Joint Genome Institute (JGI-PGF)"/>
            <person name="Walter F."/>
            <person name="Albersmeier A."/>
            <person name="Kalinowski J."/>
            <person name="Ruckert C."/>
        </authorList>
    </citation>
    <scope>NUCLEOTIDE SEQUENCE</scope>
    <source>
        <strain evidence="2">JCM 18487</strain>
    </source>
</reference>
<accession>A0A917KH45</accession>
<dbReference type="Proteomes" id="UP000637695">
    <property type="component" value="Unassembled WGS sequence"/>
</dbReference>
<feature type="transmembrane region" description="Helical" evidence="1">
    <location>
        <begin position="7"/>
        <end position="34"/>
    </location>
</feature>
<evidence type="ECO:0000313" key="3">
    <source>
        <dbReference type="Proteomes" id="UP000637695"/>
    </source>
</evidence>
<name>A0A917KH45_9BACL</name>
<keyword evidence="1" id="KW-0472">Membrane</keyword>
<gene>
    <name evidence="2" type="ORF">GCM10010885_24100</name>
</gene>
<keyword evidence="1" id="KW-1133">Transmembrane helix</keyword>